<dbReference type="GO" id="GO:0033314">
    <property type="term" value="P:mitotic DNA replication checkpoint signaling"/>
    <property type="evidence" value="ECO:0007669"/>
    <property type="project" value="InterPro"/>
</dbReference>
<organism evidence="2 3">
    <name type="scientific">Perilla frutescens var. hirtella</name>
    <name type="common">Perilla citriodora</name>
    <name type="synonym">Perilla setoyensis</name>
    <dbReference type="NCBI Taxonomy" id="608512"/>
    <lineage>
        <taxon>Eukaryota</taxon>
        <taxon>Viridiplantae</taxon>
        <taxon>Streptophyta</taxon>
        <taxon>Embryophyta</taxon>
        <taxon>Tracheophyta</taxon>
        <taxon>Spermatophyta</taxon>
        <taxon>Magnoliopsida</taxon>
        <taxon>eudicotyledons</taxon>
        <taxon>Gunneridae</taxon>
        <taxon>Pentapetalae</taxon>
        <taxon>asterids</taxon>
        <taxon>lamiids</taxon>
        <taxon>Lamiales</taxon>
        <taxon>Lamiaceae</taxon>
        <taxon>Nepetoideae</taxon>
        <taxon>Elsholtzieae</taxon>
        <taxon>Perilla</taxon>
    </lineage>
</organism>
<feature type="compositionally biased region" description="Basic and acidic residues" evidence="1">
    <location>
        <begin position="813"/>
        <end position="824"/>
    </location>
</feature>
<evidence type="ECO:0000256" key="1">
    <source>
        <dbReference type="SAM" id="MobiDB-lite"/>
    </source>
</evidence>
<comment type="caution">
    <text evidence="2">The sequence shown here is derived from an EMBL/GenBank/DDBJ whole genome shotgun (WGS) entry which is preliminary data.</text>
</comment>
<proteinExistence type="predicted"/>
<dbReference type="AlphaFoldDB" id="A0AAD4JLW2"/>
<name>A0AAD4JLW2_PERFH</name>
<protein>
    <submittedName>
        <fullName evidence="2">Uncharacterized protein</fullName>
    </submittedName>
</protein>
<dbReference type="GO" id="GO:0007095">
    <property type="term" value="P:mitotic G2 DNA damage checkpoint signaling"/>
    <property type="evidence" value="ECO:0007669"/>
    <property type="project" value="TreeGrafter"/>
</dbReference>
<sequence>MNPPPMVPANRQPLDFSKTQRLVLLIDLDPILTLRNPSPYFSAVISAANRLLLFPPLSAALSAFKFFFSSLSPLRSAAALPRQLSTPSLSFNLPSETLASLSTTLNCISNLTDLPNSPFCPRASYAASSLLQLAHDYEWEIEQDKILGEDQFTDSGFVRIPSNLVVLFSPIGQSVNSVVDYLELREFNDAFCFVREAFSIRDIHLCWVDVKIDESEILEADEKKNGCREKLVAMRDGIRKIGWGFCSSDLIIFCSVLLPLGLIYPKIGVSSDFIDFGGRKCSGELNLEILGMNGLPLECKFCDLEFVNLKSLPCTVETDDIFNGSESRDSQSFYSRDAFWTLFGEGTMKLQVKNVCSYNVYENTGSSSDILLVREFFQESQKNKKKSGESLFTDRVLEMLHEEMGEFTYRNQLPTWQMFLSFLYTNGYFALISLSNSNGDTLMGSLKPFTAHLAILHILDAGHVSHRGKSGFDGINSHTSIEEMNDSNTCSGSHTDASTSGNCKQYGDGKRRRSGRRLYQAMTWSSFRKAAFEGSNFDLFEVYTARYFEKYKKLKFLNCWMKQISKVEQCFVKTLPGIKSLEETSACNALPSKSSPAQEEVMPVSKVDTLDAFLNILSRRINHGLESGMDLQKLAERVVKSSIHWLHQKCENESKTESQESTRTSEDPSSVDVGEKLVKLLLRSPKEMKKVHQDPSSSSSPETIDREYELQILLRMEILRSDVAAMMGESRRQKLLKQICSLLEITQFLVAGGGIHGHISLYDYVERTIRARYSDKLEDVVKNIYTEMDLLPFGEEDEAPSLLFNSEDSNQSWRDKYDRNEKAEANSLNHSVSTEGESSQPFPNAYNSLQESGMDEYTRSLNEARERRERARRFAPFVSKALDLQRVWAPKQPKATKCKYDPRPRKSKRKDRRTPSYSVVCETPMTGNKRTCSRARAHDLDNSSCSSVSKALFQDN</sequence>
<dbReference type="GO" id="GO:0010212">
    <property type="term" value="P:response to ionizing radiation"/>
    <property type="evidence" value="ECO:0007669"/>
    <property type="project" value="InterPro"/>
</dbReference>
<feature type="compositionally biased region" description="Polar residues" evidence="1">
    <location>
        <begin position="486"/>
        <end position="503"/>
    </location>
</feature>
<feature type="region of interest" description="Disordered" evidence="1">
    <location>
        <begin position="650"/>
        <end position="672"/>
    </location>
</feature>
<dbReference type="PANTHER" id="PTHR21556:SF2">
    <property type="entry name" value="TRESLIN"/>
    <property type="match status" value="1"/>
</dbReference>
<dbReference type="InterPro" id="IPR026153">
    <property type="entry name" value="Treslin"/>
</dbReference>
<evidence type="ECO:0000313" key="2">
    <source>
        <dbReference type="EMBL" id="KAH6836212.1"/>
    </source>
</evidence>
<dbReference type="PANTHER" id="PTHR21556">
    <property type="entry name" value="TRESLIN"/>
    <property type="match status" value="1"/>
</dbReference>
<keyword evidence="3" id="KW-1185">Reference proteome</keyword>
<evidence type="ECO:0000313" key="3">
    <source>
        <dbReference type="Proteomes" id="UP001190926"/>
    </source>
</evidence>
<feature type="compositionally biased region" description="Basic and acidic residues" evidence="1">
    <location>
        <begin position="650"/>
        <end position="666"/>
    </location>
</feature>
<dbReference type="GO" id="GO:0006260">
    <property type="term" value="P:DNA replication"/>
    <property type="evidence" value="ECO:0007669"/>
    <property type="project" value="InterPro"/>
</dbReference>
<feature type="region of interest" description="Disordered" evidence="1">
    <location>
        <begin position="892"/>
        <end position="917"/>
    </location>
</feature>
<gene>
    <name evidence="2" type="ORF">C2S53_020439</name>
</gene>
<feature type="region of interest" description="Disordered" evidence="1">
    <location>
        <begin position="812"/>
        <end position="853"/>
    </location>
</feature>
<dbReference type="GO" id="GO:0005634">
    <property type="term" value="C:nucleus"/>
    <property type="evidence" value="ECO:0007669"/>
    <property type="project" value="InterPro"/>
</dbReference>
<reference evidence="2 3" key="1">
    <citation type="journal article" date="2021" name="Nat. Commun.">
        <title>Incipient diploidization of the medicinal plant Perilla within 10,000 years.</title>
        <authorList>
            <person name="Zhang Y."/>
            <person name="Shen Q."/>
            <person name="Leng L."/>
            <person name="Zhang D."/>
            <person name="Chen S."/>
            <person name="Shi Y."/>
            <person name="Ning Z."/>
            <person name="Chen S."/>
        </authorList>
    </citation>
    <scope>NUCLEOTIDE SEQUENCE [LARGE SCALE GENOMIC DNA]</scope>
    <source>
        <strain evidence="3">cv. PC099</strain>
    </source>
</reference>
<dbReference type="GO" id="GO:0030174">
    <property type="term" value="P:regulation of DNA-templated DNA replication initiation"/>
    <property type="evidence" value="ECO:0007669"/>
    <property type="project" value="TreeGrafter"/>
</dbReference>
<feature type="region of interest" description="Disordered" evidence="1">
    <location>
        <begin position="484"/>
        <end position="510"/>
    </location>
</feature>
<dbReference type="Proteomes" id="UP001190926">
    <property type="component" value="Unassembled WGS sequence"/>
</dbReference>
<feature type="compositionally biased region" description="Polar residues" evidence="1">
    <location>
        <begin position="826"/>
        <end position="851"/>
    </location>
</feature>
<dbReference type="EMBL" id="SDAM02000022">
    <property type="protein sequence ID" value="KAH6836212.1"/>
    <property type="molecule type" value="Genomic_DNA"/>
</dbReference>
<accession>A0AAD4JLW2</accession>
<dbReference type="GO" id="GO:0003682">
    <property type="term" value="F:chromatin binding"/>
    <property type="evidence" value="ECO:0007669"/>
    <property type="project" value="TreeGrafter"/>
</dbReference>